<keyword evidence="9" id="KW-0851">Voltage-gated channel</keyword>
<dbReference type="Gene3D" id="2.130.10.10">
    <property type="entry name" value="YVTN repeat-like/Quinoprotein amine dehydrogenase"/>
    <property type="match status" value="2"/>
</dbReference>
<dbReference type="InterPro" id="IPR000595">
    <property type="entry name" value="cNMP-bd_dom"/>
</dbReference>
<dbReference type="InterPro" id="IPR003938">
    <property type="entry name" value="K_chnl_volt-dep_EAG/ELK/ERG"/>
</dbReference>
<dbReference type="GO" id="GO:0019888">
    <property type="term" value="F:protein phosphatase regulator activity"/>
    <property type="evidence" value="ECO:0007669"/>
    <property type="project" value="InterPro"/>
</dbReference>
<evidence type="ECO:0000256" key="17">
    <source>
        <dbReference type="PROSITE-ProRule" id="PRU00221"/>
    </source>
</evidence>
<dbReference type="PANTHER" id="PTHR10217">
    <property type="entry name" value="VOLTAGE AND LIGAND GATED POTASSIUM CHANNEL"/>
    <property type="match status" value="1"/>
</dbReference>
<evidence type="ECO:0000256" key="13">
    <source>
        <dbReference type="ARBA" id="ARBA00023136"/>
    </source>
</evidence>
<evidence type="ECO:0000256" key="12">
    <source>
        <dbReference type="ARBA" id="ARBA00023065"/>
    </source>
</evidence>
<dbReference type="Gene3D" id="2.60.120.10">
    <property type="entry name" value="Jelly Rolls"/>
    <property type="match status" value="1"/>
</dbReference>
<dbReference type="STRING" id="84645.A0A498LQ39"/>
<dbReference type="Pfam" id="PF01603">
    <property type="entry name" value="B56"/>
    <property type="match status" value="1"/>
</dbReference>
<feature type="repeat" description="WD" evidence="17">
    <location>
        <begin position="64"/>
        <end position="106"/>
    </location>
</feature>
<dbReference type="Pfam" id="PF00027">
    <property type="entry name" value="cNMP_binding"/>
    <property type="match status" value="1"/>
</dbReference>
<keyword evidence="14" id="KW-0325">Glycoprotein</keyword>
<accession>A0A498LQ39</accession>
<dbReference type="Gene3D" id="3.30.450.20">
    <property type="entry name" value="PAS domain"/>
    <property type="match status" value="1"/>
</dbReference>
<keyword evidence="24" id="KW-1185">Reference proteome</keyword>
<protein>
    <submittedName>
        <fullName evidence="23">Potassium voltage-gated channel subfamily H member 5</fullName>
    </submittedName>
</protein>
<dbReference type="FunFam" id="1.10.1200.260:FF:000003">
    <property type="entry name" value="Potassium voltage-gated channel subfamily H member 1"/>
    <property type="match status" value="1"/>
</dbReference>
<dbReference type="InterPro" id="IPR018490">
    <property type="entry name" value="cNMP-bd_dom_sf"/>
</dbReference>
<evidence type="ECO:0000256" key="8">
    <source>
        <dbReference type="ARBA" id="ARBA00022860"/>
    </source>
</evidence>
<dbReference type="PROSITE" id="PS50113">
    <property type="entry name" value="PAC"/>
    <property type="match status" value="1"/>
</dbReference>
<dbReference type="SMART" id="SM00320">
    <property type="entry name" value="WD40"/>
    <property type="match status" value="4"/>
</dbReference>
<feature type="region of interest" description="Disordered" evidence="19">
    <location>
        <begin position="1538"/>
        <end position="1594"/>
    </location>
</feature>
<feature type="transmembrane region" description="Helical" evidence="20">
    <location>
        <begin position="879"/>
        <end position="898"/>
    </location>
</feature>
<dbReference type="Proteomes" id="UP000290572">
    <property type="component" value="Unassembled WGS sequence"/>
</dbReference>
<sequence>MDTLEDTFRTLSIARRLQPSDATYILDLSLASCGSGGSDVLAVCCSNYSVHLHNRETLRLVGEFQGHTAPVCGVRFSHLSPHLLFTGSADGSLRCWDIRRPGSDATQVFRSDSTHLYCSFDVSCSDRVLCAGTEQVEEDSFLVFWDARMVQDRGETGSLLGVYTESHSDDITTVKFHPRQADRLASGATDGLVNVFDLSLGGEDDALVTTCNCNSSASSLCWTGKDLDQLLCLTHDEGLYLWDVARPDSDDTLTLLSSADARTLVQLPNGASLEYFVGDVSAQEQPELFLKKLQQCCAVFDFMDTLSDLKMKEYKRSTLNELVDYVTVSRGYLTEQAYPEVVKMVSYNIFRTLPPSDSNEFDPEEDEPTLEASWPHLQLVYEFFIRFLESQEFQPSIAKKYIDQKFVLQLLELFDSEDPRERDYLKTVLHRIYGKFLGLRAFIRKQINNIFLRFVYETEHFNGVAELLEILGSIINGFALPLKAEHKQFLVKVLIPLHTVRSLSLFHAQLAYCIVQFLEKDPALTEPVIRGLLKFWPKTCSQKEVMFLGELEEILDVIEPTQFVKIQEPLFKQISKCVSSPHFQVAERALYYWNNEYIMSLIEENSNVILPIMFASLYRISKEHWNPAIVALVYNVLKAFMEMNSTLFDELTSTYKSDRQREKKKEKEREELWKRRKKMQDETTWETSFLLGNAQIVDWPVVYSNDGFCKLSGYHRAEVMQKSSTCSFMYGELTDKKTIEKVRQAFDNYESNCFEVLLYRKNRTPVWFYMQIAPIRNENDKVVLFLCTFKDITVFKQPIEDESTRGWTKFARLTRALTNSKSTIQQLTPVSRTDITSHKHSRLAEVLQLGSDILPQYKQEAPKTPPHIILHYCTFKTTWDWVILILTFYTAIMVPYNVSFKTKQNNVTWLVLDSVVDVIFLVDIVLNFHTTFVGPGGEVISDPKLIRMNYLKTWFVIDLLSCLPYDIINAFENVDEGISSLFSSLKVVRLLRLGRVARKLDHYLEYGAAVLVLLVCVFGLVAHWLACIWYSIGDYEVIDEQNNTTKTESWLYQLATSTGHPYRYNASGTGQWEGGPGKDSLYITSLYFTMTSLTTIGFGNIAPTTDGEKIFSVAMMMVGSLLYATIFGNVTTIFQQMYANTNRYHEMLNNVRDFLKLYQVPKGLSERVMDYIVSTWSMSKGIDTEKVLSICPKDMRADICVHLNRKVFNEHPAFRLASDGCLRSLAVEFQMIHSAPGDLIFHAGESVDLLCFVVSGSLEVIQDDEVIAILGKGDVFGDVFWKETTLAHSCANVRALTYCDLHIIKREALLKVLDFYTAFANSFSRNLILTCNLRKRFIFRKISDVKKEEEERQRSKNEVPLTIPVDHPVRKLFQKFKQQKELRNQGTSAQLDLEKNQQHLQQPTRMPKPHTSLMQNSLHTVQNGSTSSVVTISQITPIQNCLAYPKAVDSVKQNNRDIMELKPAVASSDQVANRLKVNNTTRTKPAGTARGWMRLKNNMAAPGSPPEDERKEGLNNAAKAVSMERISPEVKVQIESVEDVGTSRKNSLRKTDSWDSGLTYSDQRLDRVSEPQSPVPVGGGEGPARDFYPSSESSFQASLQEARLELRTEIQALNERMAVLEERVGQILRLLLETSKPTSSEDPTPKTHRSKLKAQGSIPVSTLSTPDSEKDEGLP</sequence>
<dbReference type="GO" id="GO:0000159">
    <property type="term" value="C:protein phosphatase type 2A complex"/>
    <property type="evidence" value="ECO:0007669"/>
    <property type="project" value="InterPro"/>
</dbReference>
<dbReference type="SMART" id="SM00086">
    <property type="entry name" value="PAC"/>
    <property type="match status" value="1"/>
</dbReference>
<evidence type="ECO:0000256" key="2">
    <source>
        <dbReference type="ARBA" id="ARBA00009745"/>
    </source>
</evidence>
<dbReference type="Gene3D" id="1.10.1200.260">
    <property type="match status" value="1"/>
</dbReference>
<dbReference type="SUPFAM" id="SSF81324">
    <property type="entry name" value="Voltage-gated potassium channels"/>
    <property type="match status" value="1"/>
</dbReference>
<evidence type="ECO:0000256" key="9">
    <source>
        <dbReference type="ARBA" id="ARBA00022882"/>
    </source>
</evidence>
<dbReference type="InterPro" id="IPR015943">
    <property type="entry name" value="WD40/YVTN_repeat-like_dom_sf"/>
</dbReference>
<dbReference type="InterPro" id="IPR002554">
    <property type="entry name" value="PP2A_B56"/>
</dbReference>
<dbReference type="Pfam" id="PF00400">
    <property type="entry name" value="WD40"/>
    <property type="match status" value="2"/>
</dbReference>
<dbReference type="EMBL" id="QBIY01013198">
    <property type="protein sequence ID" value="RXN10519.1"/>
    <property type="molecule type" value="Genomic_DNA"/>
</dbReference>
<dbReference type="CDD" id="cd00038">
    <property type="entry name" value="CAP_ED"/>
    <property type="match status" value="1"/>
</dbReference>
<dbReference type="Gene3D" id="1.10.287.70">
    <property type="match status" value="1"/>
</dbReference>
<organism evidence="23 24">
    <name type="scientific">Labeo rohita</name>
    <name type="common">Indian major carp</name>
    <name type="synonym">Cyprinus rohita</name>
    <dbReference type="NCBI Taxonomy" id="84645"/>
    <lineage>
        <taxon>Eukaryota</taxon>
        <taxon>Metazoa</taxon>
        <taxon>Chordata</taxon>
        <taxon>Craniata</taxon>
        <taxon>Vertebrata</taxon>
        <taxon>Euteleostomi</taxon>
        <taxon>Actinopterygii</taxon>
        <taxon>Neopterygii</taxon>
        <taxon>Teleostei</taxon>
        <taxon>Ostariophysi</taxon>
        <taxon>Cypriniformes</taxon>
        <taxon>Cyprinidae</taxon>
        <taxon>Labeoninae</taxon>
        <taxon>Labeonini</taxon>
        <taxon>Labeo</taxon>
    </lineage>
</organism>
<dbReference type="PANTHER" id="PTHR10217:SF533">
    <property type="entry name" value="POTASSIUM VOLTAGE-GATED CHANNEL SUBFAMILY H MEMBER 5"/>
    <property type="match status" value="1"/>
</dbReference>
<feature type="domain" description="Cyclic nucleotide-binding" evidence="21">
    <location>
        <begin position="1213"/>
        <end position="1313"/>
    </location>
</feature>
<comment type="subcellular location">
    <subcellularLocation>
        <location evidence="1">Membrane</location>
        <topology evidence="1">Multi-pass membrane protein</topology>
    </subcellularLocation>
</comment>
<dbReference type="InterPro" id="IPR036322">
    <property type="entry name" value="WD40_repeat_dom_sf"/>
</dbReference>
<dbReference type="FunFam" id="1.25.10.10:FF:000010">
    <property type="entry name" value="Serine/threonine-protein phosphatase 2A 56 kDa regulatory subunit"/>
    <property type="match status" value="1"/>
</dbReference>
<gene>
    <name evidence="23" type="ORF">ROHU_030589</name>
</gene>
<dbReference type="GO" id="GO:0008076">
    <property type="term" value="C:voltage-gated potassium channel complex"/>
    <property type="evidence" value="ECO:0007669"/>
    <property type="project" value="TreeGrafter"/>
</dbReference>
<dbReference type="CDD" id="cd00130">
    <property type="entry name" value="PAS"/>
    <property type="match status" value="1"/>
</dbReference>
<evidence type="ECO:0000259" key="21">
    <source>
        <dbReference type="PROSITE" id="PS50042"/>
    </source>
</evidence>
<evidence type="ECO:0000259" key="22">
    <source>
        <dbReference type="PROSITE" id="PS50113"/>
    </source>
</evidence>
<dbReference type="InterPro" id="IPR003949">
    <property type="entry name" value="K_chnl_volt-dep_EAG"/>
</dbReference>
<keyword evidence="13 20" id="KW-0472">Membrane</keyword>
<dbReference type="GO" id="GO:0005516">
    <property type="term" value="F:calmodulin binding"/>
    <property type="evidence" value="ECO:0007669"/>
    <property type="project" value="UniProtKB-KW"/>
</dbReference>
<evidence type="ECO:0000256" key="5">
    <source>
        <dbReference type="ARBA" id="ARBA00022553"/>
    </source>
</evidence>
<dbReference type="SUPFAM" id="SSF50978">
    <property type="entry name" value="WD40 repeat-like"/>
    <property type="match status" value="1"/>
</dbReference>
<dbReference type="Gene3D" id="1.25.10.10">
    <property type="entry name" value="Leucine-rich Repeat Variant"/>
    <property type="match status" value="1"/>
</dbReference>
<dbReference type="NCBIfam" id="TIGR00229">
    <property type="entry name" value="sensory_box"/>
    <property type="match status" value="1"/>
</dbReference>
<dbReference type="GO" id="GO:0005249">
    <property type="term" value="F:voltage-gated potassium channel activity"/>
    <property type="evidence" value="ECO:0007669"/>
    <property type="project" value="InterPro"/>
</dbReference>
<keyword evidence="18" id="KW-0175">Coiled coil</keyword>
<dbReference type="PRINTS" id="PR01463">
    <property type="entry name" value="EAGCHANLFMLY"/>
</dbReference>
<evidence type="ECO:0000256" key="19">
    <source>
        <dbReference type="SAM" id="MobiDB-lite"/>
    </source>
</evidence>
<keyword evidence="7" id="KW-0631">Potassium channel</keyword>
<dbReference type="Pfam" id="PF00520">
    <property type="entry name" value="Ion_trans"/>
    <property type="match status" value="1"/>
</dbReference>
<feature type="transmembrane region" description="Helical" evidence="20">
    <location>
        <begin position="1008"/>
        <end position="1032"/>
    </location>
</feature>
<evidence type="ECO:0000256" key="1">
    <source>
        <dbReference type="ARBA" id="ARBA00004141"/>
    </source>
</evidence>
<dbReference type="Pfam" id="PF13426">
    <property type="entry name" value="PAS_9"/>
    <property type="match status" value="1"/>
</dbReference>
<dbReference type="InterPro" id="IPR000014">
    <property type="entry name" value="PAS"/>
</dbReference>
<evidence type="ECO:0000313" key="24">
    <source>
        <dbReference type="Proteomes" id="UP000290572"/>
    </source>
</evidence>
<evidence type="ECO:0000256" key="15">
    <source>
        <dbReference type="ARBA" id="ARBA00023303"/>
    </source>
</evidence>
<keyword evidence="3" id="KW-0813">Transport</keyword>
<evidence type="ECO:0000256" key="18">
    <source>
        <dbReference type="SAM" id="Coils"/>
    </source>
</evidence>
<keyword evidence="5" id="KW-0597">Phosphoprotein</keyword>
<feature type="coiled-coil region" evidence="18">
    <location>
        <begin position="1596"/>
        <end position="1630"/>
    </location>
</feature>
<feature type="region of interest" description="Disordered" evidence="19">
    <location>
        <begin position="1634"/>
        <end position="1675"/>
    </location>
</feature>
<dbReference type="SUPFAM" id="SSF55785">
    <property type="entry name" value="PYP-like sensor domain (PAS domain)"/>
    <property type="match status" value="1"/>
</dbReference>
<dbReference type="SUPFAM" id="SSF48371">
    <property type="entry name" value="ARM repeat"/>
    <property type="match status" value="1"/>
</dbReference>
<dbReference type="FunFam" id="1.10.287.70:FF:000035">
    <property type="entry name" value="Potassium voltage-gated channel, subfamily H (Eag-related), member 1"/>
    <property type="match status" value="1"/>
</dbReference>
<name>A0A498LQ39_LABRO</name>
<keyword evidence="15" id="KW-0407">Ion channel</keyword>
<dbReference type="FunFam" id="3.30.450.20:FF:000009">
    <property type="entry name" value="Potassium voltage-gated channel subfamily H member 1"/>
    <property type="match status" value="1"/>
</dbReference>
<feature type="transmembrane region" description="Helical" evidence="20">
    <location>
        <begin position="1113"/>
        <end position="1134"/>
    </location>
</feature>
<dbReference type="InterPro" id="IPR035965">
    <property type="entry name" value="PAS-like_dom_sf"/>
</dbReference>
<keyword evidence="12" id="KW-0406">Ion transport</keyword>
<evidence type="ECO:0000256" key="7">
    <source>
        <dbReference type="ARBA" id="ARBA00022826"/>
    </source>
</evidence>
<keyword evidence="6 20" id="KW-0812">Transmembrane</keyword>
<evidence type="ECO:0000256" key="4">
    <source>
        <dbReference type="ARBA" id="ARBA00022538"/>
    </source>
</evidence>
<evidence type="ECO:0000256" key="10">
    <source>
        <dbReference type="ARBA" id="ARBA00022958"/>
    </source>
</evidence>
<keyword evidence="8" id="KW-0112">Calmodulin-binding</keyword>
<dbReference type="GO" id="GO:0042391">
    <property type="term" value="P:regulation of membrane potential"/>
    <property type="evidence" value="ECO:0007669"/>
    <property type="project" value="TreeGrafter"/>
</dbReference>
<dbReference type="SUPFAM" id="SSF51206">
    <property type="entry name" value="cAMP-binding domain-like"/>
    <property type="match status" value="1"/>
</dbReference>
<keyword evidence="17" id="KW-0853">WD repeat</keyword>
<dbReference type="FunFam" id="2.60.120.10:FF:000009">
    <property type="entry name" value="Potassium voltage-gated channel subfamily H member 1"/>
    <property type="match status" value="1"/>
</dbReference>
<keyword evidence="11 20" id="KW-1133">Transmembrane helix</keyword>
<evidence type="ECO:0000256" key="16">
    <source>
        <dbReference type="ARBA" id="ARBA00034430"/>
    </source>
</evidence>
<dbReference type="InterPro" id="IPR014710">
    <property type="entry name" value="RmlC-like_jellyroll"/>
</dbReference>
<evidence type="ECO:0000256" key="3">
    <source>
        <dbReference type="ARBA" id="ARBA00022448"/>
    </source>
</evidence>
<comment type="catalytic activity">
    <reaction evidence="16">
        <text>K(+)(in) = K(+)(out)</text>
        <dbReference type="Rhea" id="RHEA:29463"/>
        <dbReference type="ChEBI" id="CHEBI:29103"/>
    </reaction>
</comment>
<evidence type="ECO:0000256" key="6">
    <source>
        <dbReference type="ARBA" id="ARBA00022692"/>
    </source>
</evidence>
<feature type="repeat" description="WD" evidence="17">
    <location>
        <begin position="164"/>
        <end position="199"/>
    </location>
</feature>
<dbReference type="SMART" id="SM00100">
    <property type="entry name" value="cNMP"/>
    <property type="match status" value="1"/>
</dbReference>
<evidence type="ECO:0000313" key="23">
    <source>
        <dbReference type="EMBL" id="RXN10519.1"/>
    </source>
</evidence>
<dbReference type="PROSITE" id="PS50294">
    <property type="entry name" value="WD_REPEATS_REGION"/>
    <property type="match status" value="2"/>
</dbReference>
<evidence type="ECO:0000256" key="11">
    <source>
        <dbReference type="ARBA" id="ARBA00022989"/>
    </source>
</evidence>
<evidence type="ECO:0000256" key="20">
    <source>
        <dbReference type="SAM" id="Phobius"/>
    </source>
</evidence>
<comment type="similarity">
    <text evidence="2">Belongs to the phosphatase 2A regulatory subunit B56 family.</text>
</comment>
<comment type="caution">
    <text evidence="23">The sequence shown here is derived from an EMBL/GenBank/DDBJ whole genome shotgun (WGS) entry which is preliminary data.</text>
</comment>
<feature type="domain" description="PAC" evidence="22">
    <location>
        <begin position="752"/>
        <end position="804"/>
    </location>
</feature>
<dbReference type="PROSITE" id="PS50042">
    <property type="entry name" value="CNMP_BINDING_3"/>
    <property type="match status" value="1"/>
</dbReference>
<dbReference type="InterPro" id="IPR000700">
    <property type="entry name" value="PAS-assoc_C"/>
</dbReference>
<dbReference type="PRINTS" id="PR01464">
    <property type="entry name" value="EAGCHANNEL"/>
</dbReference>
<dbReference type="InterPro" id="IPR016024">
    <property type="entry name" value="ARM-type_fold"/>
</dbReference>
<keyword evidence="10" id="KW-0630">Potassium</keyword>
<dbReference type="PROSITE" id="PS50082">
    <property type="entry name" value="WD_REPEATS_2"/>
    <property type="match status" value="2"/>
</dbReference>
<feature type="transmembrane region" description="Helical" evidence="20">
    <location>
        <begin position="1081"/>
        <end position="1101"/>
    </location>
</feature>
<proteinExistence type="inferred from homology"/>
<dbReference type="GO" id="GO:0007165">
    <property type="term" value="P:signal transduction"/>
    <property type="evidence" value="ECO:0007669"/>
    <property type="project" value="InterPro"/>
</dbReference>
<reference evidence="23 24" key="1">
    <citation type="submission" date="2018-03" db="EMBL/GenBank/DDBJ databases">
        <title>Draft genome sequence of Rohu Carp (Labeo rohita).</title>
        <authorList>
            <person name="Das P."/>
            <person name="Kushwaha B."/>
            <person name="Joshi C.G."/>
            <person name="Kumar D."/>
            <person name="Nagpure N.S."/>
            <person name="Sahoo L."/>
            <person name="Das S.P."/>
            <person name="Bit A."/>
            <person name="Patnaik S."/>
            <person name="Meher P.K."/>
            <person name="Jayasankar P."/>
            <person name="Koringa P.G."/>
            <person name="Patel N.V."/>
            <person name="Hinsu A.T."/>
            <person name="Kumar R."/>
            <person name="Pandey M."/>
            <person name="Agarwal S."/>
            <person name="Srivastava S."/>
            <person name="Singh M."/>
            <person name="Iquebal M.A."/>
            <person name="Jaiswal S."/>
            <person name="Angadi U.B."/>
            <person name="Kumar N."/>
            <person name="Raza M."/>
            <person name="Shah T.M."/>
            <person name="Rai A."/>
            <person name="Jena J.K."/>
        </authorList>
    </citation>
    <scope>NUCLEOTIDE SEQUENCE [LARGE SCALE GENOMIC DNA]</scope>
    <source>
        <strain evidence="23">DASCIFA01</strain>
        <tissue evidence="23">Testis</tissue>
    </source>
</reference>
<dbReference type="InterPro" id="IPR005821">
    <property type="entry name" value="Ion_trans_dom"/>
</dbReference>
<keyword evidence="4" id="KW-0633">Potassium transport</keyword>
<dbReference type="InterPro" id="IPR001610">
    <property type="entry name" value="PAC"/>
</dbReference>
<evidence type="ECO:0000256" key="14">
    <source>
        <dbReference type="ARBA" id="ARBA00023180"/>
    </source>
</evidence>
<dbReference type="InterPro" id="IPR011989">
    <property type="entry name" value="ARM-like"/>
</dbReference>
<dbReference type="InterPro" id="IPR001680">
    <property type="entry name" value="WD40_rpt"/>
</dbReference>
<dbReference type="InterPro" id="IPR050818">
    <property type="entry name" value="KCNH_animal-type"/>
</dbReference>